<comment type="caution">
    <text evidence="1">The sequence shown here is derived from an EMBL/GenBank/DDBJ whole genome shotgun (WGS) entry which is preliminary data.</text>
</comment>
<evidence type="ECO:0000313" key="1">
    <source>
        <dbReference type="EMBL" id="KAG0529859.1"/>
    </source>
</evidence>
<reference evidence="1" key="1">
    <citation type="journal article" date="2019" name="BMC Genomics">
        <title>A new reference genome for Sorghum bicolor reveals high levels of sequence similarity between sweet and grain genotypes: implications for the genetics of sugar metabolism.</title>
        <authorList>
            <person name="Cooper E.A."/>
            <person name="Brenton Z.W."/>
            <person name="Flinn B.S."/>
            <person name="Jenkins J."/>
            <person name="Shu S."/>
            <person name="Flowers D."/>
            <person name="Luo F."/>
            <person name="Wang Y."/>
            <person name="Xia P."/>
            <person name="Barry K."/>
            <person name="Daum C."/>
            <person name="Lipzen A."/>
            <person name="Yoshinaga Y."/>
            <person name="Schmutz J."/>
            <person name="Saski C."/>
            <person name="Vermerris W."/>
            <person name="Kresovich S."/>
        </authorList>
    </citation>
    <scope>NUCLEOTIDE SEQUENCE</scope>
</reference>
<reference evidence="1" key="2">
    <citation type="submission" date="2020-10" db="EMBL/GenBank/DDBJ databases">
        <authorList>
            <person name="Cooper E.A."/>
            <person name="Brenton Z.W."/>
            <person name="Flinn B.S."/>
            <person name="Jenkins J."/>
            <person name="Shu S."/>
            <person name="Flowers D."/>
            <person name="Luo F."/>
            <person name="Wang Y."/>
            <person name="Xia P."/>
            <person name="Barry K."/>
            <person name="Daum C."/>
            <person name="Lipzen A."/>
            <person name="Yoshinaga Y."/>
            <person name="Schmutz J."/>
            <person name="Saski C."/>
            <person name="Vermerris W."/>
            <person name="Kresovich S."/>
        </authorList>
    </citation>
    <scope>NUCLEOTIDE SEQUENCE</scope>
</reference>
<dbReference type="EMBL" id="CM027684">
    <property type="protein sequence ID" value="KAG0529859.1"/>
    <property type="molecule type" value="Genomic_DNA"/>
</dbReference>
<accession>A0A921QX50</accession>
<proteinExistence type="predicted"/>
<protein>
    <submittedName>
        <fullName evidence="1">Uncharacterized protein</fullName>
    </submittedName>
</protein>
<organism evidence="1 2">
    <name type="scientific">Sorghum bicolor</name>
    <name type="common">Sorghum</name>
    <name type="synonym">Sorghum vulgare</name>
    <dbReference type="NCBI Taxonomy" id="4558"/>
    <lineage>
        <taxon>Eukaryota</taxon>
        <taxon>Viridiplantae</taxon>
        <taxon>Streptophyta</taxon>
        <taxon>Embryophyta</taxon>
        <taxon>Tracheophyta</taxon>
        <taxon>Spermatophyta</taxon>
        <taxon>Magnoliopsida</taxon>
        <taxon>Liliopsida</taxon>
        <taxon>Poales</taxon>
        <taxon>Poaceae</taxon>
        <taxon>PACMAD clade</taxon>
        <taxon>Panicoideae</taxon>
        <taxon>Andropogonodae</taxon>
        <taxon>Andropogoneae</taxon>
        <taxon>Sorghinae</taxon>
        <taxon>Sorghum</taxon>
    </lineage>
</organism>
<name>A0A921QX50_SORBI</name>
<sequence>MFGVSVLLGIETRAFGGSNICFLKKNVVAVLMASYEKELNLFFDVCLGYLDGDDL</sequence>
<gene>
    <name evidence="1" type="ORF">BDA96_05G133900</name>
</gene>
<evidence type="ECO:0000313" key="2">
    <source>
        <dbReference type="Proteomes" id="UP000807115"/>
    </source>
</evidence>
<dbReference type="AlphaFoldDB" id="A0A921QX50"/>
<dbReference type="Proteomes" id="UP000807115">
    <property type="component" value="Chromosome 5"/>
</dbReference>